<name>A0A176QEN2_9MICO</name>
<dbReference type="EMBL" id="LQZG01000002">
    <property type="protein sequence ID" value="OAB88100.1"/>
    <property type="molecule type" value="Genomic_DNA"/>
</dbReference>
<dbReference type="STRING" id="262209.AWH69_08915"/>
<accession>A0A176QEN2</accession>
<dbReference type="RefSeq" id="WP_068274107.1">
    <property type="nucleotide sequence ID" value="NZ_LQZG01000002.1"/>
</dbReference>
<keyword evidence="2" id="KW-0418">Kinase</keyword>
<evidence type="ECO:0000313" key="3">
    <source>
        <dbReference type="Proteomes" id="UP000076976"/>
    </source>
</evidence>
<dbReference type="Proteomes" id="UP000076976">
    <property type="component" value="Unassembled WGS sequence"/>
</dbReference>
<dbReference type="InterPro" id="IPR043129">
    <property type="entry name" value="ATPase_NBD"/>
</dbReference>
<dbReference type="SUPFAM" id="SSF53067">
    <property type="entry name" value="Actin-like ATPase domain"/>
    <property type="match status" value="1"/>
</dbReference>
<protein>
    <submittedName>
        <fullName evidence="2">Polyphosphate glucokinase</fullName>
    </submittedName>
</protein>
<dbReference type="PANTHER" id="PTHR18964:SF146">
    <property type="entry name" value="POLYPHOSPHATE GLUCOKINASE"/>
    <property type="match status" value="1"/>
</dbReference>
<dbReference type="Gene3D" id="3.30.420.40">
    <property type="match status" value="2"/>
</dbReference>
<sequence length="250" mass="26470">MATTSTALGIDVGGSGIKGAPVDLRKGAFADDRLRIPTPDVATPDAVCDVVAEIVSQFGLKKDAAVGITLPAVVTHGVARSAANIDPSWVDVDAEALFTKRLGRDVVIVNDADAAGVAERHFGAARKHDGLVVLTTLGTGIGSAVLLDGQLMPNSELGHLEIDGHDAETRAADSAREREDLDWEQWAQRLTRYYRVVEDLLWPDLFVVGGGVSKHADHFLPLLDIRTEIVPAKLRNKAGIIGAAYLAANA</sequence>
<proteinExistence type="inferred from homology"/>
<dbReference type="AlphaFoldDB" id="A0A176QEN2"/>
<comment type="caution">
    <text evidence="2">The sequence shown here is derived from an EMBL/GenBank/DDBJ whole genome shotgun (WGS) entry which is preliminary data.</text>
</comment>
<reference evidence="2 3" key="1">
    <citation type="submission" date="2016-01" db="EMBL/GenBank/DDBJ databases">
        <title>Janibacter melonis strain CD11_4 genome sequencing and assembly.</title>
        <authorList>
            <person name="Nair G.R."/>
            <person name="Kaur G."/>
            <person name="Chander A.M."/>
            <person name="Mayilraj S."/>
        </authorList>
    </citation>
    <scope>NUCLEOTIDE SEQUENCE [LARGE SCALE GENOMIC DNA]</scope>
    <source>
        <strain evidence="2 3">CD11-4</strain>
    </source>
</reference>
<keyword evidence="3" id="KW-1185">Reference proteome</keyword>
<evidence type="ECO:0000256" key="1">
    <source>
        <dbReference type="ARBA" id="ARBA00006479"/>
    </source>
</evidence>
<evidence type="ECO:0000313" key="2">
    <source>
        <dbReference type="EMBL" id="OAB88100.1"/>
    </source>
</evidence>
<organism evidence="2 3">
    <name type="scientific">Janibacter melonis</name>
    <dbReference type="NCBI Taxonomy" id="262209"/>
    <lineage>
        <taxon>Bacteria</taxon>
        <taxon>Bacillati</taxon>
        <taxon>Actinomycetota</taxon>
        <taxon>Actinomycetes</taxon>
        <taxon>Micrococcales</taxon>
        <taxon>Intrasporangiaceae</taxon>
        <taxon>Janibacter</taxon>
    </lineage>
</organism>
<dbReference type="Pfam" id="PF00480">
    <property type="entry name" value="ROK"/>
    <property type="match status" value="1"/>
</dbReference>
<dbReference type="NCBIfam" id="NF045942">
    <property type="entry name" value="PolPhglucPhase"/>
    <property type="match status" value="1"/>
</dbReference>
<dbReference type="InterPro" id="IPR000600">
    <property type="entry name" value="ROK"/>
</dbReference>
<keyword evidence="2" id="KW-0808">Transferase</keyword>
<comment type="similarity">
    <text evidence="1">Belongs to the ROK (NagC/XylR) family.</text>
</comment>
<gene>
    <name evidence="2" type="ORF">AWH69_08915</name>
</gene>
<dbReference type="CDD" id="cd24058">
    <property type="entry name" value="ASKHA_NBD_ROK_PPGK"/>
    <property type="match status" value="1"/>
</dbReference>
<dbReference type="GO" id="GO:0016301">
    <property type="term" value="F:kinase activity"/>
    <property type="evidence" value="ECO:0007669"/>
    <property type="project" value="UniProtKB-KW"/>
</dbReference>
<dbReference type="PANTHER" id="PTHR18964">
    <property type="entry name" value="ROK (REPRESSOR, ORF, KINASE) FAMILY"/>
    <property type="match status" value="1"/>
</dbReference>